<protein>
    <submittedName>
        <fullName evidence="9">Acyl-CoA dehydrogenase</fullName>
    </submittedName>
</protein>
<dbReference type="InterPro" id="IPR009100">
    <property type="entry name" value="AcylCoA_DH/oxidase_NM_dom_sf"/>
</dbReference>
<dbReference type="InterPro" id="IPR037069">
    <property type="entry name" value="AcylCoA_DH/ox_N_sf"/>
</dbReference>
<feature type="domain" description="Acyl-CoA oxidase/dehydrogenase middle" evidence="7">
    <location>
        <begin position="119"/>
        <end position="204"/>
    </location>
</feature>
<dbReference type="Pfam" id="PF02771">
    <property type="entry name" value="Acyl-CoA_dh_N"/>
    <property type="match status" value="1"/>
</dbReference>
<dbReference type="SUPFAM" id="SSF47203">
    <property type="entry name" value="Acyl-CoA dehydrogenase C-terminal domain-like"/>
    <property type="match status" value="1"/>
</dbReference>
<evidence type="ECO:0000313" key="9">
    <source>
        <dbReference type="EMBL" id="KKW68420.1"/>
    </source>
</evidence>
<dbReference type="CDD" id="cd00567">
    <property type="entry name" value="ACAD"/>
    <property type="match status" value="1"/>
</dbReference>
<dbReference type="STRING" id="1610491.AAV94_04730"/>
<keyword evidence="3" id="KW-0285">Flavoprotein</keyword>
<dbReference type="GO" id="GO:0003995">
    <property type="term" value="F:acyl-CoA dehydrogenase activity"/>
    <property type="evidence" value="ECO:0007669"/>
    <property type="project" value="TreeGrafter"/>
</dbReference>
<dbReference type="AlphaFoldDB" id="A0A0U1Q0Z0"/>
<organism evidence="9 10">
    <name type="scientific">Lampropedia cohaerens</name>
    <dbReference type="NCBI Taxonomy" id="1610491"/>
    <lineage>
        <taxon>Bacteria</taxon>
        <taxon>Pseudomonadati</taxon>
        <taxon>Pseudomonadota</taxon>
        <taxon>Betaproteobacteria</taxon>
        <taxon>Burkholderiales</taxon>
        <taxon>Comamonadaceae</taxon>
        <taxon>Lampropedia</taxon>
    </lineage>
</organism>
<dbReference type="PATRIC" id="fig|1610491.3.peg.1009"/>
<keyword evidence="10" id="KW-1185">Reference proteome</keyword>
<dbReference type="InterPro" id="IPR046373">
    <property type="entry name" value="Acyl-CoA_Oxase/DH_mid-dom_sf"/>
</dbReference>
<evidence type="ECO:0000256" key="5">
    <source>
        <dbReference type="ARBA" id="ARBA00023002"/>
    </source>
</evidence>
<evidence type="ECO:0000256" key="1">
    <source>
        <dbReference type="ARBA" id="ARBA00001974"/>
    </source>
</evidence>
<dbReference type="GO" id="GO:0050660">
    <property type="term" value="F:flavin adenine dinucleotide binding"/>
    <property type="evidence" value="ECO:0007669"/>
    <property type="project" value="InterPro"/>
</dbReference>
<dbReference type="InterPro" id="IPR006091">
    <property type="entry name" value="Acyl-CoA_Oxase/DH_mid-dom"/>
</dbReference>
<feature type="domain" description="Acyl-CoA dehydrogenase/oxidase N-terminal" evidence="8">
    <location>
        <begin position="6"/>
        <end position="115"/>
    </location>
</feature>
<evidence type="ECO:0000259" key="8">
    <source>
        <dbReference type="Pfam" id="PF02771"/>
    </source>
</evidence>
<evidence type="ECO:0000256" key="3">
    <source>
        <dbReference type="ARBA" id="ARBA00022630"/>
    </source>
</evidence>
<comment type="caution">
    <text evidence="9">The sequence shown here is derived from an EMBL/GenBank/DDBJ whole genome shotgun (WGS) entry which is preliminary data.</text>
</comment>
<dbReference type="Pfam" id="PF02770">
    <property type="entry name" value="Acyl-CoA_dh_M"/>
    <property type="match status" value="1"/>
</dbReference>
<comment type="similarity">
    <text evidence="2">Belongs to the acyl-CoA dehydrogenase family.</text>
</comment>
<keyword evidence="5" id="KW-0560">Oxidoreductase</keyword>
<dbReference type="PANTHER" id="PTHR43884:SF20">
    <property type="entry name" value="ACYL-COA DEHYDROGENASE FADE28"/>
    <property type="match status" value="1"/>
</dbReference>
<dbReference type="PANTHER" id="PTHR43884">
    <property type="entry name" value="ACYL-COA DEHYDROGENASE"/>
    <property type="match status" value="1"/>
</dbReference>
<dbReference type="InterPro" id="IPR013786">
    <property type="entry name" value="AcylCoA_DH/ox_N"/>
</dbReference>
<name>A0A0U1Q0Z0_9BURK</name>
<dbReference type="SUPFAM" id="SSF56645">
    <property type="entry name" value="Acyl-CoA dehydrogenase NM domain-like"/>
    <property type="match status" value="1"/>
</dbReference>
<dbReference type="Proteomes" id="UP000050580">
    <property type="component" value="Unassembled WGS sequence"/>
</dbReference>
<evidence type="ECO:0000256" key="2">
    <source>
        <dbReference type="ARBA" id="ARBA00009347"/>
    </source>
</evidence>
<dbReference type="InterPro" id="IPR036250">
    <property type="entry name" value="AcylCo_DH-like_C"/>
</dbReference>
<dbReference type="OrthoDB" id="9770681at2"/>
<dbReference type="InterPro" id="IPR009075">
    <property type="entry name" value="AcylCo_DH/oxidase_C"/>
</dbReference>
<evidence type="ECO:0000259" key="7">
    <source>
        <dbReference type="Pfam" id="PF02770"/>
    </source>
</evidence>
<dbReference type="Pfam" id="PF00441">
    <property type="entry name" value="Acyl-CoA_dh_1"/>
    <property type="match status" value="1"/>
</dbReference>
<dbReference type="Gene3D" id="2.40.110.10">
    <property type="entry name" value="Butyryl-CoA Dehydrogenase, subunit A, domain 2"/>
    <property type="match status" value="1"/>
</dbReference>
<dbReference type="Gene3D" id="1.20.140.10">
    <property type="entry name" value="Butyryl-CoA Dehydrogenase, subunit A, domain 3"/>
    <property type="match status" value="1"/>
</dbReference>
<evidence type="ECO:0000256" key="4">
    <source>
        <dbReference type="ARBA" id="ARBA00022827"/>
    </source>
</evidence>
<feature type="domain" description="Acyl-CoA dehydrogenase/oxidase C-terminal" evidence="6">
    <location>
        <begin position="219"/>
        <end position="358"/>
    </location>
</feature>
<evidence type="ECO:0000313" key="10">
    <source>
        <dbReference type="Proteomes" id="UP000050580"/>
    </source>
</evidence>
<accession>A0A0U1Q0Z0</accession>
<dbReference type="RefSeq" id="WP_046741185.1">
    <property type="nucleotide sequence ID" value="NZ_LBNQ01000019.1"/>
</dbReference>
<comment type="cofactor">
    <cofactor evidence="1">
        <name>FAD</name>
        <dbReference type="ChEBI" id="CHEBI:57692"/>
    </cofactor>
</comment>
<gene>
    <name evidence="9" type="ORF">AAV94_04730</name>
</gene>
<sequence length="368" mass="40127">MNLNFTEDQQQLREAVRKWAERAYPFTQRRRIVEGGGFDRGIWQALAELGLTGLTVDVAHGGMGMGAMEAMVALEELGAALVLEPLEQALIAAEVLAAGEAQIAAHWLPRLAAGQAMLAFAWQEPTMRYRSEGFGVHARREGGQYRLSGTKTLVPAGDHADAWLVAAMRDGGSAIFLVERGAPGVQMQGYLTQDGSRAAELHFADAPAQCVIAEADAVVSQILLLGAASACALGVGVMARTLALTADYLNQRRQFGVPLASFQALRHRIADMQMQLELGRSMSYYAWLKLDAPERRIAVSRAKYQLCESMRYVGQQAVQLHGGIGMTDAYIGSHYFKRLTQLGLLWGDAHYHLDVVSAWMNEHASAID</sequence>
<evidence type="ECO:0000259" key="6">
    <source>
        <dbReference type="Pfam" id="PF00441"/>
    </source>
</evidence>
<reference evidence="9 10" key="1">
    <citation type="submission" date="2015-05" db="EMBL/GenBank/DDBJ databases">
        <title>Draft genome sequence of Lampropedia sp. CT6, isolated from the microbial mat of a hot water spring, located at Manikaran, India.</title>
        <authorList>
            <person name="Tripathi C."/>
            <person name="Rani P."/>
            <person name="Mahato N.K."/>
            <person name="Lal R."/>
        </authorList>
    </citation>
    <scope>NUCLEOTIDE SEQUENCE [LARGE SCALE GENOMIC DNA]</scope>
    <source>
        <strain evidence="9 10">CT6</strain>
    </source>
</reference>
<dbReference type="Gene3D" id="1.10.540.10">
    <property type="entry name" value="Acyl-CoA dehydrogenase/oxidase, N-terminal domain"/>
    <property type="match status" value="1"/>
</dbReference>
<proteinExistence type="inferred from homology"/>
<dbReference type="EMBL" id="LBNQ01000019">
    <property type="protein sequence ID" value="KKW68420.1"/>
    <property type="molecule type" value="Genomic_DNA"/>
</dbReference>
<keyword evidence="4" id="KW-0274">FAD</keyword>